<dbReference type="Proteomes" id="UP000722485">
    <property type="component" value="Unassembled WGS sequence"/>
</dbReference>
<reference evidence="11" key="1">
    <citation type="submission" date="2020-03" db="EMBL/GenBank/DDBJ databases">
        <title>Draft Genome Sequence of Cylindrodendrum hubeiense.</title>
        <authorList>
            <person name="Buettner E."/>
            <person name="Kellner H."/>
        </authorList>
    </citation>
    <scope>NUCLEOTIDE SEQUENCE</scope>
    <source>
        <strain evidence="11">IHI 201604</strain>
    </source>
</reference>
<evidence type="ECO:0000256" key="5">
    <source>
        <dbReference type="ARBA" id="ARBA00022777"/>
    </source>
</evidence>
<evidence type="ECO:0000256" key="9">
    <source>
        <dbReference type="SAM" id="MobiDB-lite"/>
    </source>
</evidence>
<keyword evidence="3" id="KW-0808">Transferase</keyword>
<dbReference type="AlphaFoldDB" id="A0A9P5LLC9"/>
<evidence type="ECO:0000313" key="11">
    <source>
        <dbReference type="EMBL" id="KAF7556415.1"/>
    </source>
</evidence>
<dbReference type="GO" id="GO:0004674">
    <property type="term" value="F:protein serine/threonine kinase activity"/>
    <property type="evidence" value="ECO:0007669"/>
    <property type="project" value="UniProtKB-KW"/>
</dbReference>
<dbReference type="PANTHER" id="PTHR43671">
    <property type="entry name" value="SERINE/THREONINE-PROTEIN KINASE NEK"/>
    <property type="match status" value="1"/>
</dbReference>
<dbReference type="EC" id="2.7.11.1" evidence="1"/>
<dbReference type="InterPro" id="IPR050660">
    <property type="entry name" value="NEK_Ser/Thr_kinase"/>
</dbReference>
<sequence length="949" mass="110210">MDHYRLLSPISRDCESRHHTHKIIECAYPPIPVTAEKLFEEVESRGDKTFYSQRQLKAHFGKEETIWRLLRCGCDQCKTQRGDPLDVQRYYRYIFEKHAWLLLPIMVYLGKLHFIYPWLDTMEMPKNNSKTHTPVQCSNVEPLRRLLPHDLERTLFISAYERAVKMFSPFVFQIDHSGTVPPKPLIFYERFPFQEERKRTRQGQFGTLLYFEIPDEYVDGSVASRMEAYPKSITGRGNAKKYRFARKVLKFNPQGGMEKEMLQLVSRIKGRASENIITLLALYYWRESVHYVFPFVESSLYSVLREGHFQDQSPHSLLRLPDHWLWDQMVGVARALSAIHTGIDNPFSENEGKVIAFHFDLKPDNILVTADRKLKITDFGQSVIELVNDDEERSTSFMPGDIKYNAPESRLDKDARRSSSDEPRNIQVLLNYDVWSLACIMVEVLIFILADPSQRGTEKNELQAFDEELNAEKPEVVFFGVNDVKTCVSQKVDSIAERFINRHPSDEVHEEYISSVRELIHEMFRHNKALRPQSERVKECLEDAAETYLLACQLRGDRLRTRIKRKELEMEGISGFREIGWCKDDTVVSFLEMNEVSVKVQRIDQTAVDLPESCRIQLLYKPEEVKRRVIKPAQFILKWGFEKQGKEPTVRECIIDTAYAQFIPTYLYKEEAEDEEGLERGEEPENEEKKEDEPEIEEKNEEKKKPANEYKCTLFDGVTGIGSDIDLILTLGFKSRRDVENFQGALLHHKVIPNFGQTILAQKVTWTERSTSRLRRGNTWTTVRTQIQFWTEEKLNYCSDLESQSTESVTDILRRPSFASTYSAYSTNIPSNASSSAKFVAMAIFSKDQPFVLLPLNTGDKSFSLESDREIMISYNSRDNYKSFRIATTSLDYPWEDLESEFVAPTIPLDEGLLQPGDEDRKMKTAWITLTNSGDVALFTRAVEHEWST</sequence>
<dbReference type="PANTHER" id="PTHR43671:SF98">
    <property type="entry name" value="SERINE_THREONINE-PROTEIN KINASE NEK11"/>
    <property type="match status" value="1"/>
</dbReference>
<dbReference type="OrthoDB" id="248923at2759"/>
<dbReference type="Gene3D" id="1.10.510.10">
    <property type="entry name" value="Transferase(Phosphotransferase) domain 1"/>
    <property type="match status" value="1"/>
</dbReference>
<comment type="catalytic activity">
    <reaction evidence="8">
        <text>L-seryl-[protein] + ATP = O-phospho-L-seryl-[protein] + ADP + H(+)</text>
        <dbReference type="Rhea" id="RHEA:17989"/>
        <dbReference type="Rhea" id="RHEA-COMP:9863"/>
        <dbReference type="Rhea" id="RHEA-COMP:11604"/>
        <dbReference type="ChEBI" id="CHEBI:15378"/>
        <dbReference type="ChEBI" id="CHEBI:29999"/>
        <dbReference type="ChEBI" id="CHEBI:30616"/>
        <dbReference type="ChEBI" id="CHEBI:83421"/>
        <dbReference type="ChEBI" id="CHEBI:456216"/>
        <dbReference type="EC" id="2.7.11.1"/>
    </reaction>
</comment>
<keyword evidence="6" id="KW-0067">ATP-binding</keyword>
<dbReference type="SMART" id="SM00220">
    <property type="entry name" value="S_TKc"/>
    <property type="match status" value="1"/>
</dbReference>
<evidence type="ECO:0000256" key="3">
    <source>
        <dbReference type="ARBA" id="ARBA00022679"/>
    </source>
</evidence>
<evidence type="ECO:0000256" key="6">
    <source>
        <dbReference type="ARBA" id="ARBA00022840"/>
    </source>
</evidence>
<dbReference type="GO" id="GO:0005634">
    <property type="term" value="C:nucleus"/>
    <property type="evidence" value="ECO:0007669"/>
    <property type="project" value="TreeGrafter"/>
</dbReference>
<dbReference type="GO" id="GO:0005524">
    <property type="term" value="F:ATP binding"/>
    <property type="evidence" value="ECO:0007669"/>
    <property type="project" value="UniProtKB-KW"/>
</dbReference>
<feature type="domain" description="Protein kinase" evidence="10">
    <location>
        <begin position="211"/>
        <end position="549"/>
    </location>
</feature>
<evidence type="ECO:0000256" key="1">
    <source>
        <dbReference type="ARBA" id="ARBA00012513"/>
    </source>
</evidence>
<comment type="catalytic activity">
    <reaction evidence="7">
        <text>L-threonyl-[protein] + ATP = O-phospho-L-threonyl-[protein] + ADP + H(+)</text>
        <dbReference type="Rhea" id="RHEA:46608"/>
        <dbReference type="Rhea" id="RHEA-COMP:11060"/>
        <dbReference type="Rhea" id="RHEA-COMP:11605"/>
        <dbReference type="ChEBI" id="CHEBI:15378"/>
        <dbReference type="ChEBI" id="CHEBI:30013"/>
        <dbReference type="ChEBI" id="CHEBI:30616"/>
        <dbReference type="ChEBI" id="CHEBI:61977"/>
        <dbReference type="ChEBI" id="CHEBI:456216"/>
        <dbReference type="EC" id="2.7.11.1"/>
    </reaction>
</comment>
<evidence type="ECO:0000259" key="10">
    <source>
        <dbReference type="PROSITE" id="PS50011"/>
    </source>
</evidence>
<gene>
    <name evidence="11" type="ORF">G7Z17_g1481</name>
</gene>
<dbReference type="PROSITE" id="PS50011">
    <property type="entry name" value="PROTEIN_KINASE_DOM"/>
    <property type="match status" value="1"/>
</dbReference>
<comment type="caution">
    <text evidence="11">The sequence shown here is derived from an EMBL/GenBank/DDBJ whole genome shotgun (WGS) entry which is preliminary data.</text>
</comment>
<protein>
    <recommendedName>
        <fullName evidence="1">non-specific serine/threonine protein kinase</fullName>
        <ecNumber evidence="1">2.7.11.1</ecNumber>
    </recommendedName>
</protein>
<accession>A0A9P5LLC9</accession>
<proteinExistence type="predicted"/>
<feature type="compositionally biased region" description="Basic and acidic residues" evidence="9">
    <location>
        <begin position="409"/>
        <end position="418"/>
    </location>
</feature>
<keyword evidence="12" id="KW-1185">Reference proteome</keyword>
<keyword evidence="2" id="KW-0723">Serine/threonine-protein kinase</keyword>
<evidence type="ECO:0000256" key="8">
    <source>
        <dbReference type="ARBA" id="ARBA00048679"/>
    </source>
</evidence>
<feature type="region of interest" description="Disordered" evidence="9">
    <location>
        <begin position="672"/>
        <end position="704"/>
    </location>
</feature>
<evidence type="ECO:0000256" key="7">
    <source>
        <dbReference type="ARBA" id="ARBA00047899"/>
    </source>
</evidence>
<organism evidence="11 12">
    <name type="scientific">Cylindrodendrum hubeiense</name>
    <dbReference type="NCBI Taxonomy" id="595255"/>
    <lineage>
        <taxon>Eukaryota</taxon>
        <taxon>Fungi</taxon>
        <taxon>Dikarya</taxon>
        <taxon>Ascomycota</taxon>
        <taxon>Pezizomycotina</taxon>
        <taxon>Sordariomycetes</taxon>
        <taxon>Hypocreomycetidae</taxon>
        <taxon>Hypocreales</taxon>
        <taxon>Nectriaceae</taxon>
        <taxon>Cylindrodendrum</taxon>
    </lineage>
</organism>
<dbReference type="EMBL" id="JAANBB010000012">
    <property type="protein sequence ID" value="KAF7556415.1"/>
    <property type="molecule type" value="Genomic_DNA"/>
</dbReference>
<feature type="region of interest" description="Disordered" evidence="9">
    <location>
        <begin position="397"/>
        <end position="418"/>
    </location>
</feature>
<evidence type="ECO:0000256" key="4">
    <source>
        <dbReference type="ARBA" id="ARBA00022741"/>
    </source>
</evidence>
<dbReference type="InterPro" id="IPR011009">
    <property type="entry name" value="Kinase-like_dom_sf"/>
</dbReference>
<name>A0A9P5LLC9_9HYPO</name>
<evidence type="ECO:0000313" key="12">
    <source>
        <dbReference type="Proteomes" id="UP000722485"/>
    </source>
</evidence>
<keyword evidence="5" id="KW-0418">Kinase</keyword>
<keyword evidence="4" id="KW-0547">Nucleotide-binding</keyword>
<dbReference type="SUPFAM" id="SSF56112">
    <property type="entry name" value="Protein kinase-like (PK-like)"/>
    <property type="match status" value="1"/>
</dbReference>
<evidence type="ECO:0000256" key="2">
    <source>
        <dbReference type="ARBA" id="ARBA00022527"/>
    </source>
</evidence>
<feature type="compositionally biased region" description="Basic and acidic residues" evidence="9">
    <location>
        <begin position="678"/>
        <end position="692"/>
    </location>
</feature>
<dbReference type="Pfam" id="PF00069">
    <property type="entry name" value="Pkinase"/>
    <property type="match status" value="1"/>
</dbReference>
<dbReference type="InterPro" id="IPR000719">
    <property type="entry name" value="Prot_kinase_dom"/>
</dbReference>